<dbReference type="Proteomes" id="UP001597419">
    <property type="component" value="Unassembled WGS sequence"/>
</dbReference>
<dbReference type="InterPro" id="IPR029483">
    <property type="entry name" value="GH97_C"/>
</dbReference>
<dbReference type="Gene3D" id="2.60.40.1180">
    <property type="entry name" value="Golgi alpha-mannosidase II"/>
    <property type="match status" value="1"/>
</dbReference>
<feature type="domain" description="Glycosyl-hydrolase 97 catalytic" evidence="4">
    <location>
        <begin position="286"/>
        <end position="425"/>
    </location>
</feature>
<keyword evidence="2" id="KW-0326">Glycosidase</keyword>
<dbReference type="InterPro" id="IPR019563">
    <property type="entry name" value="GH97_catalytic"/>
</dbReference>
<evidence type="ECO:0000259" key="5">
    <source>
        <dbReference type="Pfam" id="PF14508"/>
    </source>
</evidence>
<dbReference type="PANTHER" id="PTHR35803">
    <property type="entry name" value="GLUCAN 1,4-ALPHA-GLUCOSIDASE SUSB-RELATED"/>
    <property type="match status" value="1"/>
</dbReference>
<name>A0ABW5GNJ4_9PSEU</name>
<dbReference type="InterPro" id="IPR013785">
    <property type="entry name" value="Aldolase_TIM"/>
</dbReference>
<evidence type="ECO:0000313" key="8">
    <source>
        <dbReference type="Proteomes" id="UP001597419"/>
    </source>
</evidence>
<keyword evidence="1 7" id="KW-0378">Hydrolase</keyword>
<feature type="signal peptide" evidence="3">
    <location>
        <begin position="1"/>
        <end position="20"/>
    </location>
</feature>
<dbReference type="EMBL" id="JBHUKU010000015">
    <property type="protein sequence ID" value="MFD2462410.1"/>
    <property type="molecule type" value="Genomic_DNA"/>
</dbReference>
<dbReference type="SUPFAM" id="SSF51445">
    <property type="entry name" value="(Trans)glycosidases"/>
    <property type="match status" value="1"/>
</dbReference>
<dbReference type="Gene3D" id="3.20.20.70">
    <property type="entry name" value="Aldolase class I"/>
    <property type="match status" value="1"/>
</dbReference>
<accession>A0ABW5GNJ4</accession>
<evidence type="ECO:0000259" key="4">
    <source>
        <dbReference type="Pfam" id="PF10566"/>
    </source>
</evidence>
<proteinExistence type="predicted"/>
<evidence type="ECO:0000259" key="6">
    <source>
        <dbReference type="Pfam" id="PF14509"/>
    </source>
</evidence>
<dbReference type="GO" id="GO:0016787">
    <property type="term" value="F:hydrolase activity"/>
    <property type="evidence" value="ECO:0007669"/>
    <property type="project" value="UniProtKB-KW"/>
</dbReference>
<reference evidence="8" key="1">
    <citation type="journal article" date="2019" name="Int. J. Syst. Evol. Microbiol.">
        <title>The Global Catalogue of Microorganisms (GCM) 10K type strain sequencing project: providing services to taxonomists for standard genome sequencing and annotation.</title>
        <authorList>
            <consortium name="The Broad Institute Genomics Platform"/>
            <consortium name="The Broad Institute Genome Sequencing Center for Infectious Disease"/>
            <person name="Wu L."/>
            <person name="Ma J."/>
        </authorList>
    </citation>
    <scope>NUCLEOTIDE SEQUENCE [LARGE SCALE GENOMIC DNA]</scope>
    <source>
        <strain evidence="8">CGMCC 4.7643</strain>
    </source>
</reference>
<evidence type="ECO:0000256" key="3">
    <source>
        <dbReference type="SAM" id="SignalP"/>
    </source>
</evidence>
<dbReference type="PANTHER" id="PTHR35803:SF2">
    <property type="entry name" value="RETAINING ALPHA-GALACTOSIDASE"/>
    <property type="match status" value="1"/>
</dbReference>
<dbReference type="RefSeq" id="WP_345400805.1">
    <property type="nucleotide sequence ID" value="NZ_BAABHG010000012.1"/>
</dbReference>
<dbReference type="Pfam" id="PF14508">
    <property type="entry name" value="GH97_N"/>
    <property type="match status" value="1"/>
</dbReference>
<dbReference type="InterPro" id="IPR029486">
    <property type="entry name" value="GH97_N"/>
</dbReference>
<dbReference type="Pfam" id="PF14509">
    <property type="entry name" value="GH97_C"/>
    <property type="match status" value="1"/>
</dbReference>
<dbReference type="InterPro" id="IPR013780">
    <property type="entry name" value="Glyco_hydro_b"/>
</dbReference>
<evidence type="ECO:0000256" key="1">
    <source>
        <dbReference type="ARBA" id="ARBA00022801"/>
    </source>
</evidence>
<feature type="domain" description="Glycosyl-hydrolase 97 C-terminal oligomerisation" evidence="6">
    <location>
        <begin position="507"/>
        <end position="596"/>
    </location>
</feature>
<sequence length="608" mass="66629">MAIRRFLLALAALLPLPLTATLLTATIASATDHWTVSLTGDVTAEVSRAADGGLRFAATRGGRPVLAPAPLGIRTTAADLSHGLRFLGRTDRKIDEWYPMTTGKRLHRHARSAESTLSFENEDGVRLDVVVRAAADGVAYRYHLPGAGRVRVTGETSAFAPPPAAAAWLLPYTPNYEGVRFESTTAGAPRGDYGFPSLFEADGTYTLLTESDVDGRYSGARLTHTGGGEYRIKLADAKVHTEGPTPWRVAIIGDLAAVTESTLVDDLAPPAKLADTSWIRPGKVAWSWLSEHDSPKDPKRQKDFIDFAARNGWPYVLLDEGWDPSWVPGVIDYARARGVDVLLWYHWSTMDTAAKRAINLGRAKRWGAAGVKIDFMDSDTQARFRWYDETVADTARYRLMVNFHGATIPRGLQRTWPHVMSMEAVRGAEQFRTRAATNTMFPFTRNVVGSMDYTPTAFVVSDRDTTEAHEVATFFVYESGWQHAADKPENYQARPEALRTLDQLPTVWDETRLLSGRPGHDAVFARRSGARWFLGGIHAGPATTVTAPLDFLGAGPWRAELLRDGDGGLERDTFPVEPDSRITLPVKANGGFVTMICHPAPGVAGCGR</sequence>
<dbReference type="Pfam" id="PF10566">
    <property type="entry name" value="Glyco_hydro_97"/>
    <property type="match status" value="1"/>
</dbReference>
<feature type="chain" id="PRO_5046362054" evidence="3">
    <location>
        <begin position="21"/>
        <end position="608"/>
    </location>
</feature>
<dbReference type="Gene3D" id="2.70.98.10">
    <property type="match status" value="1"/>
</dbReference>
<dbReference type="InterPro" id="IPR017853">
    <property type="entry name" value="GH"/>
</dbReference>
<dbReference type="InterPro" id="IPR014718">
    <property type="entry name" value="GH-type_carb-bd"/>
</dbReference>
<evidence type="ECO:0000313" key="7">
    <source>
        <dbReference type="EMBL" id="MFD2462410.1"/>
    </source>
</evidence>
<evidence type="ECO:0000256" key="2">
    <source>
        <dbReference type="ARBA" id="ARBA00023295"/>
    </source>
</evidence>
<organism evidence="7 8">
    <name type="scientific">Amycolatopsis samaneae</name>
    <dbReference type="NCBI Taxonomy" id="664691"/>
    <lineage>
        <taxon>Bacteria</taxon>
        <taxon>Bacillati</taxon>
        <taxon>Actinomycetota</taxon>
        <taxon>Actinomycetes</taxon>
        <taxon>Pseudonocardiales</taxon>
        <taxon>Pseudonocardiaceae</taxon>
        <taxon>Amycolatopsis</taxon>
    </lineage>
</organism>
<dbReference type="InterPro" id="IPR052720">
    <property type="entry name" value="Glycosyl_hydrolase_97"/>
</dbReference>
<keyword evidence="8" id="KW-1185">Reference proteome</keyword>
<keyword evidence="3" id="KW-0732">Signal</keyword>
<comment type="caution">
    <text evidence="7">The sequence shown here is derived from an EMBL/GenBank/DDBJ whole genome shotgun (WGS) entry which is preliminary data.</text>
</comment>
<gene>
    <name evidence="7" type="ORF">ACFSYJ_27640</name>
</gene>
<feature type="domain" description="Glycosyl-hydrolase 97 N-terminal" evidence="5">
    <location>
        <begin position="40"/>
        <end position="270"/>
    </location>
</feature>
<protein>
    <submittedName>
        <fullName evidence="7">Glycoside hydrolase family 97 catalytic domain-containing protein</fullName>
    </submittedName>
</protein>